<reference evidence="3" key="1">
    <citation type="journal article" date="2019" name="J. Bacteriol.">
        <title>A Mutagenic Screen Identifies a TonB-Dependent Receptor Required for the Lanthanide Metal Switch in the Type I Methanotroph 'Methylotuvimicrobium buryatense' 5GB1C.</title>
        <authorList>
            <person name="Groom J.D."/>
            <person name="Ford S.M."/>
            <person name="Pesesky M.W."/>
            <person name="Lidstrom M.E."/>
        </authorList>
    </citation>
    <scope>NUCLEOTIDE SEQUENCE [LARGE SCALE GENOMIC DNA]</scope>
    <source>
        <strain evidence="3">5GB1C</strain>
    </source>
</reference>
<accession>A0A4P9UNR2</accession>
<dbReference type="Proteomes" id="UP000305881">
    <property type="component" value="Chromosome"/>
</dbReference>
<gene>
    <name evidence="2" type="ORF">EQU24_12575</name>
</gene>
<dbReference type="InterPro" id="IPR012912">
    <property type="entry name" value="Plasmid_pRiA4b_Orf3-like"/>
</dbReference>
<dbReference type="AlphaFoldDB" id="A0A4P9UNR2"/>
<dbReference type="RefSeq" id="WP_017839168.1">
    <property type="nucleotide sequence ID" value="NZ_CP035467.1"/>
</dbReference>
<dbReference type="Gene3D" id="3.10.290.30">
    <property type="entry name" value="MM3350-like"/>
    <property type="match status" value="1"/>
</dbReference>
<dbReference type="PANTHER" id="PTHR41878:SF1">
    <property type="entry name" value="TNPR PROTEIN"/>
    <property type="match status" value="1"/>
</dbReference>
<dbReference type="OrthoDB" id="9816539at2"/>
<evidence type="ECO:0000313" key="3">
    <source>
        <dbReference type="Proteomes" id="UP000305881"/>
    </source>
</evidence>
<name>A0A4P9UNR2_METBY</name>
<protein>
    <submittedName>
        <fullName evidence="2">Plasmid pRiA4b ORF-3 family protein</fullName>
    </submittedName>
</protein>
<organism evidence="2 3">
    <name type="scientific">Methylotuvimicrobium buryatense</name>
    <name type="common">Methylomicrobium buryatense</name>
    <dbReference type="NCBI Taxonomy" id="95641"/>
    <lineage>
        <taxon>Bacteria</taxon>
        <taxon>Pseudomonadati</taxon>
        <taxon>Pseudomonadota</taxon>
        <taxon>Gammaproteobacteria</taxon>
        <taxon>Methylococcales</taxon>
        <taxon>Methylococcaceae</taxon>
        <taxon>Methylotuvimicrobium</taxon>
    </lineage>
</organism>
<evidence type="ECO:0000259" key="1">
    <source>
        <dbReference type="Pfam" id="PF07929"/>
    </source>
</evidence>
<dbReference type="PANTHER" id="PTHR41878">
    <property type="entry name" value="LEXA REPRESSOR-RELATED"/>
    <property type="match status" value="1"/>
</dbReference>
<dbReference type="InterPro" id="IPR024047">
    <property type="entry name" value="MM3350-like_sf"/>
</dbReference>
<dbReference type="KEGG" id="mbur:EQU24_12575"/>
<proteinExistence type="predicted"/>
<dbReference type="EMBL" id="CP035467">
    <property type="protein sequence ID" value="QCW82978.1"/>
    <property type="molecule type" value="Genomic_DNA"/>
</dbReference>
<feature type="domain" description="Plasmid pRiA4b Orf3-like" evidence="1">
    <location>
        <begin position="4"/>
        <end position="172"/>
    </location>
</feature>
<dbReference type="STRING" id="675511.GCA_000341735_00526"/>
<sequence>MVNKVYQIKVSLDGSTPPIWRRLLVSEDANLQQLHDIIQVSMGWFESHLHQFIADGVFYGVPDEEFDLKDESQHTISELLNQEMQEIKYEYDFGDSWMHTITLEKILSNDDNGGHLPRCIEGERAAPPEDCGGIPGYENLLKILSDPENPQYDEMHEWLSIDEFDPAYFDMADVNDELLDL</sequence>
<dbReference type="SUPFAM" id="SSF159941">
    <property type="entry name" value="MM3350-like"/>
    <property type="match status" value="1"/>
</dbReference>
<dbReference type="Pfam" id="PF07929">
    <property type="entry name" value="PRiA4_ORF3"/>
    <property type="match status" value="1"/>
</dbReference>
<evidence type="ECO:0000313" key="2">
    <source>
        <dbReference type="EMBL" id="QCW82978.1"/>
    </source>
</evidence>
<keyword evidence="3" id="KW-1185">Reference proteome</keyword>